<keyword evidence="3" id="KW-1185">Reference proteome</keyword>
<dbReference type="InterPro" id="IPR051055">
    <property type="entry name" value="PIF1_helicase"/>
</dbReference>
<name>A0ABQ9GAQ5_9NEOP</name>
<accession>A0ABQ9GAQ5</accession>
<dbReference type="InterPro" id="IPR027417">
    <property type="entry name" value="P-loop_NTPase"/>
</dbReference>
<reference evidence="2 3" key="1">
    <citation type="submission" date="2023-02" db="EMBL/GenBank/DDBJ databases">
        <title>LHISI_Scaffold_Assembly.</title>
        <authorList>
            <person name="Stuart O.P."/>
            <person name="Cleave R."/>
            <person name="Magrath M.J.L."/>
            <person name="Mikheyev A.S."/>
        </authorList>
    </citation>
    <scope>NUCLEOTIDE SEQUENCE [LARGE SCALE GENOMIC DNA]</scope>
    <source>
        <strain evidence="2">Daus_M_001</strain>
        <tissue evidence="2">Leg muscle</tissue>
    </source>
</reference>
<dbReference type="SUPFAM" id="SSF52540">
    <property type="entry name" value="P-loop containing nucleoside triphosphate hydrolases"/>
    <property type="match status" value="1"/>
</dbReference>
<dbReference type="Gene3D" id="2.30.30.940">
    <property type="match status" value="1"/>
</dbReference>
<evidence type="ECO:0000313" key="2">
    <source>
        <dbReference type="EMBL" id="KAJ8869505.1"/>
    </source>
</evidence>
<gene>
    <name evidence="2" type="ORF">PR048_028496</name>
</gene>
<protein>
    <recommendedName>
        <fullName evidence="1">DNA helicase Pif1-like 2B domain-containing protein</fullName>
    </recommendedName>
</protein>
<sequence length="316" mass="35655">MIDSRLKQLKHSEDLFSGINMLLFGDLMQLPPVRGNQVFDQPLRLPPETHLWPLFTLVELTENMRQQGNASFVDILNALMIGELQSEHFVELISKVNTCRLATGEFFIEKALRIYLTNQQANDHNQAVLEHFRAKGTTMFKIKSQDKLLDATRNAKNIDIDTIIPSDINKTGGMPQTLEIFVGVKIMLRFNVDVGKGLVNGAIGYITEIIWPCFRRTQIYETDIPSVRVDFANEGIHIIHPKSVQFPAKLNYGTAERRMPMVLSCTSTVYKMQGSTVDYAVIDLGLKHFAAGQAYVALSRIRSLDGLQIEELDCAK</sequence>
<dbReference type="EMBL" id="JARBHB010000013">
    <property type="protein sequence ID" value="KAJ8869505.1"/>
    <property type="molecule type" value="Genomic_DNA"/>
</dbReference>
<comment type="caution">
    <text evidence="2">The sequence shown here is derived from an EMBL/GenBank/DDBJ whole genome shotgun (WGS) entry which is preliminary data.</text>
</comment>
<feature type="domain" description="DNA helicase Pif1-like 2B" evidence="1">
    <location>
        <begin position="168"/>
        <end position="208"/>
    </location>
</feature>
<dbReference type="PANTHER" id="PTHR47642">
    <property type="entry name" value="ATP-DEPENDENT DNA HELICASE"/>
    <property type="match status" value="1"/>
</dbReference>
<organism evidence="2 3">
    <name type="scientific">Dryococelus australis</name>
    <dbReference type="NCBI Taxonomy" id="614101"/>
    <lineage>
        <taxon>Eukaryota</taxon>
        <taxon>Metazoa</taxon>
        <taxon>Ecdysozoa</taxon>
        <taxon>Arthropoda</taxon>
        <taxon>Hexapoda</taxon>
        <taxon>Insecta</taxon>
        <taxon>Pterygota</taxon>
        <taxon>Neoptera</taxon>
        <taxon>Polyneoptera</taxon>
        <taxon>Phasmatodea</taxon>
        <taxon>Verophasmatodea</taxon>
        <taxon>Anareolatae</taxon>
        <taxon>Phasmatidae</taxon>
        <taxon>Eurycanthinae</taxon>
        <taxon>Dryococelus</taxon>
    </lineage>
</organism>
<dbReference type="Proteomes" id="UP001159363">
    <property type="component" value="Chromosome 12"/>
</dbReference>
<dbReference type="Gene3D" id="3.40.50.300">
    <property type="entry name" value="P-loop containing nucleotide triphosphate hydrolases"/>
    <property type="match status" value="2"/>
</dbReference>
<proteinExistence type="predicted"/>
<dbReference type="CDD" id="cd18809">
    <property type="entry name" value="SF1_C_RecD"/>
    <property type="match status" value="1"/>
</dbReference>
<evidence type="ECO:0000259" key="1">
    <source>
        <dbReference type="Pfam" id="PF21530"/>
    </source>
</evidence>
<evidence type="ECO:0000313" key="3">
    <source>
        <dbReference type="Proteomes" id="UP001159363"/>
    </source>
</evidence>
<dbReference type="InterPro" id="IPR049163">
    <property type="entry name" value="Pif1-like_2B_dom"/>
</dbReference>
<dbReference type="Pfam" id="PF21530">
    <property type="entry name" value="Pif1_2B_dom"/>
    <property type="match status" value="1"/>
</dbReference>